<name>A0A085V0P9_PSESX</name>
<dbReference type="Gene3D" id="3.40.190.100">
    <property type="entry name" value="Glycine betaine-binding periplasmic protein, domain 2"/>
    <property type="match status" value="1"/>
</dbReference>
<dbReference type="GO" id="GO:0005275">
    <property type="term" value="F:amine transmembrane transporter activity"/>
    <property type="evidence" value="ECO:0007669"/>
    <property type="project" value="TreeGrafter"/>
</dbReference>
<dbReference type="GO" id="GO:0015226">
    <property type="term" value="F:carnitine transmembrane transporter activity"/>
    <property type="evidence" value="ECO:0007669"/>
    <property type="project" value="TreeGrafter"/>
</dbReference>
<evidence type="ECO:0000256" key="4">
    <source>
        <dbReference type="ARBA" id="ARBA00023136"/>
    </source>
</evidence>
<dbReference type="Gene3D" id="3.10.105.10">
    <property type="entry name" value="Dipeptide-binding Protein, Domain 3"/>
    <property type="match status" value="2"/>
</dbReference>
<evidence type="ECO:0000313" key="6">
    <source>
        <dbReference type="EMBL" id="KFE49012.1"/>
    </source>
</evidence>
<dbReference type="PATRIC" id="fig|317.174.peg.4172"/>
<evidence type="ECO:0000256" key="1">
    <source>
        <dbReference type="ARBA" id="ARBA00004236"/>
    </source>
</evidence>
<dbReference type="InterPro" id="IPR007210">
    <property type="entry name" value="ABC_Gly_betaine_transp_sub-bd"/>
</dbReference>
<comment type="subcellular location">
    <subcellularLocation>
        <location evidence="1">Cell membrane</location>
    </subcellularLocation>
</comment>
<feature type="domain" description="ABC-type glycine betaine transport system substrate-binding" evidence="5">
    <location>
        <begin position="29"/>
        <end position="274"/>
    </location>
</feature>
<comment type="caution">
    <text evidence="6">The sequence shown here is derived from an EMBL/GenBank/DDBJ whole genome shotgun (WGS) entry which is preliminary data.</text>
</comment>
<sequence length="294" mass="32335">MKGLTHGLKVMTVAGCLLGGTAWSGEPQPIRIGWVAWPDAEISAKLAAYAIEQQLQRPVKLVMADIGIQFKAMESGAIDFIPMVWLPTTHKGYWDKYQDKLEDLGVLYEGRIGWTIPDSIPRETLSSIADLNKPEVREKLRGTILGPEPGTGQSTLSEKAIEVYGITGYKLVSSSGAAEVAQFARETERGRWSLLNGWNPHWMFAKWKLRYLDDPKGVFGSTEQVHVIGRPGFREAEPAVAAFLKNYKLPLPQLEALLLQAKDSSADAAVKAYYAANKPTFDAMFAPQATAATQ</sequence>
<dbReference type="AlphaFoldDB" id="A0A085V0P9"/>
<proteinExistence type="predicted"/>
<dbReference type="PANTHER" id="PTHR47737">
    <property type="entry name" value="GLYCINE BETAINE/PROLINE BETAINE TRANSPORT SYSTEM PERMEASE PROTEIN PROW"/>
    <property type="match status" value="1"/>
</dbReference>
<reference evidence="6 7" key="1">
    <citation type="submission" date="2014-07" db="EMBL/GenBank/DDBJ databases">
        <title>Draft Genome Sequences of Environmental Pseudomonas syringae strains.</title>
        <authorList>
            <person name="Baltrus D.A."/>
            <person name="Berge O."/>
            <person name="Morris C."/>
        </authorList>
    </citation>
    <scope>NUCLEOTIDE SEQUENCE [LARGE SCALE GENOMIC DNA]</scope>
    <source>
        <strain evidence="6 7">CEB003</strain>
    </source>
</reference>
<dbReference type="GO" id="GO:0043190">
    <property type="term" value="C:ATP-binding cassette (ABC) transporter complex"/>
    <property type="evidence" value="ECO:0007669"/>
    <property type="project" value="InterPro"/>
</dbReference>
<keyword evidence="3" id="KW-1003">Cell membrane</keyword>
<keyword evidence="2" id="KW-0813">Transport</keyword>
<dbReference type="CDD" id="cd13639">
    <property type="entry name" value="PBP2_OpuAC_like"/>
    <property type="match status" value="1"/>
</dbReference>
<dbReference type="Proteomes" id="UP000028643">
    <property type="component" value="Unassembled WGS sequence"/>
</dbReference>
<evidence type="ECO:0000313" key="7">
    <source>
        <dbReference type="Proteomes" id="UP000028643"/>
    </source>
</evidence>
<dbReference type="PANTHER" id="PTHR47737:SF1">
    <property type="entry name" value="GLYCINE BETAINE_PROLINE BETAINE TRANSPORT SYSTEM PERMEASE PROTEIN PROW"/>
    <property type="match status" value="1"/>
</dbReference>
<gene>
    <name evidence="6" type="ORF">IV02_20400</name>
</gene>
<evidence type="ECO:0000256" key="3">
    <source>
        <dbReference type="ARBA" id="ARBA00022475"/>
    </source>
</evidence>
<dbReference type="GO" id="GO:0031460">
    <property type="term" value="P:glycine betaine transport"/>
    <property type="evidence" value="ECO:0007669"/>
    <property type="project" value="TreeGrafter"/>
</dbReference>
<evidence type="ECO:0000256" key="2">
    <source>
        <dbReference type="ARBA" id="ARBA00022448"/>
    </source>
</evidence>
<dbReference type="Pfam" id="PF04069">
    <property type="entry name" value="OpuAC"/>
    <property type="match status" value="1"/>
</dbReference>
<protein>
    <submittedName>
        <fullName evidence="6">Glycine/betaine ABC transporter substrate-binding protein</fullName>
    </submittedName>
</protein>
<evidence type="ECO:0000259" key="5">
    <source>
        <dbReference type="Pfam" id="PF04069"/>
    </source>
</evidence>
<dbReference type="GO" id="GO:0015871">
    <property type="term" value="P:choline transport"/>
    <property type="evidence" value="ECO:0007669"/>
    <property type="project" value="TreeGrafter"/>
</dbReference>
<keyword evidence="4" id="KW-0472">Membrane</keyword>
<dbReference type="EMBL" id="JPQT01000119">
    <property type="protein sequence ID" value="KFE49012.1"/>
    <property type="molecule type" value="Genomic_DNA"/>
</dbReference>
<organism evidence="6 7">
    <name type="scientific">Pseudomonas syringae</name>
    <dbReference type="NCBI Taxonomy" id="317"/>
    <lineage>
        <taxon>Bacteria</taxon>
        <taxon>Pseudomonadati</taxon>
        <taxon>Pseudomonadota</taxon>
        <taxon>Gammaproteobacteria</taxon>
        <taxon>Pseudomonadales</taxon>
        <taxon>Pseudomonadaceae</taxon>
        <taxon>Pseudomonas</taxon>
    </lineage>
</organism>
<accession>A0A085V0P9</accession>
<dbReference type="SUPFAM" id="SSF53850">
    <property type="entry name" value="Periplasmic binding protein-like II"/>
    <property type="match status" value="1"/>
</dbReference>